<reference evidence="2 3" key="1">
    <citation type="journal article" date="2010" name="Science">
        <title>Genome expansion and gene loss in powdery mildew fungi reveal tradeoffs in extreme parasitism.</title>
        <authorList>
            <person name="Spanu P.D."/>
            <person name="Abbott J.C."/>
            <person name="Amselem J."/>
            <person name="Burgis T.A."/>
            <person name="Soanes D.M."/>
            <person name="Stueber K."/>
            <person name="Ver Loren van Themaat E."/>
            <person name="Brown J.K.M."/>
            <person name="Butcher S.A."/>
            <person name="Gurr S.J."/>
            <person name="Lebrun M.-H."/>
            <person name="Ridout C.J."/>
            <person name="Schulze-Lefert P."/>
            <person name="Talbot N.J."/>
            <person name="Ahmadinejad N."/>
            <person name="Ametz C."/>
            <person name="Barton G.R."/>
            <person name="Benjdia M."/>
            <person name="Bidzinski P."/>
            <person name="Bindschedler L.V."/>
            <person name="Both M."/>
            <person name="Brewer M.T."/>
            <person name="Cadle-Davidson L."/>
            <person name="Cadle-Davidson M.M."/>
            <person name="Collemare J."/>
            <person name="Cramer R."/>
            <person name="Frenkel O."/>
            <person name="Godfrey D."/>
            <person name="Harriman J."/>
            <person name="Hoede C."/>
            <person name="King B.C."/>
            <person name="Klages S."/>
            <person name="Kleemann J."/>
            <person name="Knoll D."/>
            <person name="Koti P.S."/>
            <person name="Kreplak J."/>
            <person name="Lopez-Ruiz F.J."/>
            <person name="Lu X."/>
            <person name="Maekawa T."/>
            <person name="Mahanil S."/>
            <person name="Micali C."/>
            <person name="Milgroom M.G."/>
            <person name="Montana G."/>
            <person name="Noir S."/>
            <person name="O'Connell R.J."/>
            <person name="Oberhaensli S."/>
            <person name="Parlange F."/>
            <person name="Pedersen C."/>
            <person name="Quesneville H."/>
            <person name="Reinhardt R."/>
            <person name="Rott M."/>
            <person name="Sacristan S."/>
            <person name="Schmidt S.M."/>
            <person name="Schoen M."/>
            <person name="Skamnioti P."/>
            <person name="Sommer H."/>
            <person name="Stephens A."/>
            <person name="Takahara H."/>
            <person name="Thordal-Christensen H."/>
            <person name="Vigouroux M."/>
            <person name="Wessling R."/>
            <person name="Wicker T."/>
            <person name="Panstruga R."/>
        </authorList>
    </citation>
    <scope>NUCLEOTIDE SEQUENCE [LARGE SCALE GENOMIC DNA]</scope>
    <source>
        <strain evidence="2">DH14</strain>
    </source>
</reference>
<protein>
    <submittedName>
        <fullName evidence="2">Uncharacterized protein</fullName>
    </submittedName>
</protein>
<proteinExistence type="predicted"/>
<dbReference type="OrthoDB" id="5408998at2759"/>
<evidence type="ECO:0000313" key="3">
    <source>
        <dbReference type="Proteomes" id="UP000015441"/>
    </source>
</evidence>
<sequence>MDADVPPPPYSQTDPNPRKSPSLSSYENSAPRGYLNTPYLPQTPVVSTIDLIDHQPCFEEVSLLLDPTQICFSLREPIYSGAAPCQVYQLQISPLSRPQDFPYCPQFSRRDITEQDWTTFLNVFLPTYTNNRSFGLNSDQGLKIERVVKEMYGLSLSDFSLSCGEISSASALIAALTQVSHQSEIAPSLSYFATVWNIKFFAPRGIKIIFIARNDFPSPLRKIYIAQRPLVTKKSFFPANYGLKIGPILVDRQGFRIGQVLVVDQNGFRLGGKRGIHAGINQLTIGGRTVGRSKLLPRISIKKPTYLPTSLASEIF</sequence>
<gene>
    <name evidence="2" type="ORF">BGHDH14_bghG006215000003001</name>
</gene>
<feature type="region of interest" description="Disordered" evidence="1">
    <location>
        <begin position="1"/>
        <end position="29"/>
    </location>
</feature>
<dbReference type="EMBL" id="CAUH01006215">
    <property type="protein sequence ID" value="CCU82323.1"/>
    <property type="molecule type" value="Genomic_DNA"/>
</dbReference>
<name>N1JGN0_BLUG1</name>
<comment type="caution">
    <text evidence="2">The sequence shown here is derived from an EMBL/GenBank/DDBJ whole genome shotgun (WGS) entry which is preliminary data.</text>
</comment>
<evidence type="ECO:0000256" key="1">
    <source>
        <dbReference type="SAM" id="MobiDB-lite"/>
    </source>
</evidence>
<dbReference type="AlphaFoldDB" id="N1JGN0"/>
<keyword evidence="3" id="KW-1185">Reference proteome</keyword>
<dbReference type="eggNOG" id="ENOG502QPMX">
    <property type="taxonomic scope" value="Eukaryota"/>
</dbReference>
<organism evidence="2 3">
    <name type="scientific">Blumeria graminis f. sp. hordei (strain DH14)</name>
    <name type="common">Barley powdery mildew</name>
    <name type="synonym">Oidium monilioides f. sp. hordei</name>
    <dbReference type="NCBI Taxonomy" id="546991"/>
    <lineage>
        <taxon>Eukaryota</taxon>
        <taxon>Fungi</taxon>
        <taxon>Dikarya</taxon>
        <taxon>Ascomycota</taxon>
        <taxon>Pezizomycotina</taxon>
        <taxon>Leotiomycetes</taxon>
        <taxon>Erysiphales</taxon>
        <taxon>Erysiphaceae</taxon>
        <taxon>Blumeria</taxon>
        <taxon>Blumeria hordei</taxon>
    </lineage>
</organism>
<feature type="compositionally biased region" description="Polar residues" evidence="1">
    <location>
        <begin position="11"/>
        <end position="28"/>
    </location>
</feature>
<accession>N1JGN0</accession>
<dbReference type="InParanoid" id="N1JGN0"/>
<dbReference type="Proteomes" id="UP000015441">
    <property type="component" value="Unassembled WGS sequence"/>
</dbReference>
<feature type="compositionally biased region" description="Pro residues" evidence="1">
    <location>
        <begin position="1"/>
        <end position="10"/>
    </location>
</feature>
<dbReference type="HOGENOM" id="CLU_076381_0_0_1"/>
<dbReference type="STRING" id="546991.N1JGN0"/>
<evidence type="ECO:0000313" key="2">
    <source>
        <dbReference type="EMBL" id="CCU82323.1"/>
    </source>
</evidence>